<dbReference type="GO" id="GO:0003824">
    <property type="term" value="F:catalytic activity"/>
    <property type="evidence" value="ECO:0007669"/>
    <property type="project" value="InterPro"/>
</dbReference>
<protein>
    <recommendedName>
        <fullName evidence="1">Endonuclease/exonuclease/phosphatase domain-containing protein</fullName>
    </recommendedName>
</protein>
<dbReference type="PANTHER" id="PTHR33273:SF4">
    <property type="entry name" value="ENDONUCLEASE_EXONUCLEASE_PHOSPHATASE DOMAIN-CONTAINING PROTEIN"/>
    <property type="match status" value="1"/>
</dbReference>
<dbReference type="Pfam" id="PF14529">
    <property type="entry name" value="Exo_endo_phos_2"/>
    <property type="match status" value="1"/>
</dbReference>
<evidence type="ECO:0000259" key="1">
    <source>
        <dbReference type="Pfam" id="PF14529"/>
    </source>
</evidence>
<dbReference type="InterPro" id="IPR036691">
    <property type="entry name" value="Endo/exonu/phosph_ase_sf"/>
</dbReference>
<dbReference type="EMBL" id="BGPR01095933">
    <property type="protein sequence ID" value="GBM40283.1"/>
    <property type="molecule type" value="Genomic_DNA"/>
</dbReference>
<dbReference type="PANTHER" id="PTHR33273">
    <property type="entry name" value="DOMAIN-CONTAINING PROTEIN, PUTATIVE-RELATED"/>
    <property type="match status" value="1"/>
</dbReference>
<dbReference type="InterPro" id="IPR005135">
    <property type="entry name" value="Endo/exonuclease/phosphatase"/>
</dbReference>
<reference evidence="2 3" key="1">
    <citation type="journal article" date="2019" name="Sci. Rep.">
        <title>Orb-weaving spider Araneus ventricosus genome elucidates the spidroin gene catalogue.</title>
        <authorList>
            <person name="Kono N."/>
            <person name="Nakamura H."/>
            <person name="Ohtoshi R."/>
            <person name="Moran D.A.P."/>
            <person name="Shinohara A."/>
            <person name="Yoshida Y."/>
            <person name="Fujiwara M."/>
            <person name="Mori M."/>
            <person name="Tomita M."/>
            <person name="Arakawa K."/>
        </authorList>
    </citation>
    <scope>NUCLEOTIDE SEQUENCE [LARGE SCALE GENOMIC DNA]</scope>
</reference>
<proteinExistence type="predicted"/>
<accession>A0A4Y2FFE2</accession>
<evidence type="ECO:0000313" key="2">
    <source>
        <dbReference type="EMBL" id="GBM40283.1"/>
    </source>
</evidence>
<comment type="caution">
    <text evidence="2">The sequence shown here is derived from an EMBL/GenBank/DDBJ whole genome shotgun (WGS) entry which is preliminary data.</text>
</comment>
<feature type="domain" description="Endonuclease/exonuclease/phosphatase" evidence="1">
    <location>
        <begin position="71"/>
        <end position="180"/>
    </location>
</feature>
<organism evidence="2 3">
    <name type="scientific">Araneus ventricosus</name>
    <name type="common">Orbweaver spider</name>
    <name type="synonym">Epeira ventricosa</name>
    <dbReference type="NCBI Taxonomy" id="182803"/>
    <lineage>
        <taxon>Eukaryota</taxon>
        <taxon>Metazoa</taxon>
        <taxon>Ecdysozoa</taxon>
        <taxon>Arthropoda</taxon>
        <taxon>Chelicerata</taxon>
        <taxon>Arachnida</taxon>
        <taxon>Araneae</taxon>
        <taxon>Araneomorphae</taxon>
        <taxon>Entelegynae</taxon>
        <taxon>Araneoidea</taxon>
        <taxon>Araneidae</taxon>
        <taxon>Araneus</taxon>
    </lineage>
</organism>
<dbReference type="OrthoDB" id="412981at2759"/>
<sequence>MLIQETHLRAADKCYFPNYTFYSTSSRTGYRMRGTGIIIKSNIPHYPISNPYLYYVEATMLMVNYNDLPPINFISVYNPPNNSCQFTMDFESLIAYNTITFIAGDLNAKHRHWNCARANNLGNQLNNFAIHAKMRIIAPDHPTCYTRFGESVIDLAITRNFNYPTTAESLVELGSDHLPVRFHVETGTNPSLYDKQKFTPNWKKYQEYLLLAPPPLQHEKGNRIGSRINNCSFN</sequence>
<gene>
    <name evidence="2" type="ORF">AVEN_34224_1</name>
</gene>
<keyword evidence="3" id="KW-1185">Reference proteome</keyword>
<evidence type="ECO:0000313" key="3">
    <source>
        <dbReference type="Proteomes" id="UP000499080"/>
    </source>
</evidence>
<dbReference type="AlphaFoldDB" id="A0A4Y2FFE2"/>
<dbReference type="SUPFAM" id="SSF56219">
    <property type="entry name" value="DNase I-like"/>
    <property type="match status" value="1"/>
</dbReference>
<name>A0A4Y2FFE2_ARAVE</name>
<dbReference type="Gene3D" id="3.60.10.10">
    <property type="entry name" value="Endonuclease/exonuclease/phosphatase"/>
    <property type="match status" value="1"/>
</dbReference>
<dbReference type="Proteomes" id="UP000499080">
    <property type="component" value="Unassembled WGS sequence"/>
</dbReference>